<organism evidence="2 3">
    <name type="scientific">Cannabis sativa</name>
    <name type="common">Hemp</name>
    <name type="synonym">Marijuana</name>
    <dbReference type="NCBI Taxonomy" id="3483"/>
    <lineage>
        <taxon>Eukaryota</taxon>
        <taxon>Viridiplantae</taxon>
        <taxon>Streptophyta</taxon>
        <taxon>Embryophyta</taxon>
        <taxon>Tracheophyta</taxon>
        <taxon>Spermatophyta</taxon>
        <taxon>Magnoliopsida</taxon>
        <taxon>eudicotyledons</taxon>
        <taxon>Gunneridae</taxon>
        <taxon>Pentapetalae</taxon>
        <taxon>rosids</taxon>
        <taxon>fabids</taxon>
        <taxon>Rosales</taxon>
        <taxon>Cannabaceae</taxon>
        <taxon>Cannabis</taxon>
    </lineage>
</organism>
<dbReference type="InterPro" id="IPR027417">
    <property type="entry name" value="P-loop_NTPase"/>
</dbReference>
<dbReference type="EnsemblPlants" id="evm.model.05.791">
    <property type="protein sequence ID" value="cds.evm.model.05.791"/>
    <property type="gene ID" value="evm.TU.05.791"/>
</dbReference>
<dbReference type="Pfam" id="PF01031">
    <property type="entry name" value="Dynamin_M"/>
    <property type="match status" value="1"/>
</dbReference>
<reference evidence="2" key="2">
    <citation type="submission" date="2021-03" db="UniProtKB">
        <authorList>
            <consortium name="EnsemblPlants"/>
        </authorList>
    </citation>
    <scope>IDENTIFICATION</scope>
</reference>
<evidence type="ECO:0000313" key="2">
    <source>
        <dbReference type="EnsemblPlants" id="cds.evm.model.05.791"/>
    </source>
</evidence>
<protein>
    <recommendedName>
        <fullName evidence="1">Dynamin stalk domain-containing protein</fullName>
    </recommendedName>
</protein>
<keyword evidence="3" id="KW-1185">Reference proteome</keyword>
<reference evidence="2" key="1">
    <citation type="submission" date="2018-11" db="EMBL/GenBank/DDBJ databases">
        <authorList>
            <person name="Grassa J C."/>
        </authorList>
    </citation>
    <scope>NUCLEOTIDE SEQUENCE [LARGE SCALE GENOMIC DNA]</scope>
</reference>
<dbReference type="AlphaFoldDB" id="A0A803PRW5"/>
<evidence type="ECO:0000313" key="3">
    <source>
        <dbReference type="Proteomes" id="UP000596661"/>
    </source>
</evidence>
<dbReference type="EMBL" id="UZAU01000457">
    <property type="status" value="NOT_ANNOTATED_CDS"/>
    <property type="molecule type" value="Genomic_DNA"/>
</dbReference>
<dbReference type="OMA" id="PKECIIL"/>
<dbReference type="Proteomes" id="UP000596661">
    <property type="component" value="Chromosome 5"/>
</dbReference>
<dbReference type="Gramene" id="evm.model.05.791">
    <property type="protein sequence ID" value="cds.evm.model.05.791"/>
    <property type="gene ID" value="evm.TU.05.791"/>
</dbReference>
<feature type="domain" description="Dynamin stalk" evidence="1">
    <location>
        <begin position="33"/>
        <end position="89"/>
    </location>
</feature>
<evidence type="ECO:0000259" key="1">
    <source>
        <dbReference type="Pfam" id="PF01031"/>
    </source>
</evidence>
<name>A0A803PRW5_CANSA</name>
<dbReference type="InterPro" id="IPR000375">
    <property type="entry name" value="Dynamin_stalk"/>
</dbReference>
<sequence length="91" mass="10038">MRVTSLSLPRCVDKTGERTLAVVTKSDKSPEGLLEKVTADDVNIGLGYVCFRNRIGDESYMEARDEGTKLFETHPLLSKMDKSIVGISVFA</sequence>
<accession>A0A803PRW5</accession>
<dbReference type="Gene3D" id="3.40.50.300">
    <property type="entry name" value="P-loop containing nucleotide triphosphate hydrolases"/>
    <property type="match status" value="1"/>
</dbReference>
<proteinExistence type="predicted"/>